<organism evidence="3 4">
    <name type="scientific">Shewanella algicola</name>
    <dbReference type="NCBI Taxonomy" id="640633"/>
    <lineage>
        <taxon>Bacteria</taxon>
        <taxon>Pseudomonadati</taxon>
        <taxon>Pseudomonadota</taxon>
        <taxon>Gammaproteobacteria</taxon>
        <taxon>Alteromonadales</taxon>
        <taxon>Shewanellaceae</taxon>
        <taxon>Shewanella</taxon>
    </lineage>
</organism>
<feature type="domain" description="NADH:ubiquinone oxidoreductase intermediate-associated protein 30" evidence="2">
    <location>
        <begin position="39"/>
        <end position="191"/>
    </location>
</feature>
<evidence type="ECO:0000256" key="1">
    <source>
        <dbReference type="ARBA" id="ARBA00007884"/>
    </source>
</evidence>
<dbReference type="Pfam" id="PF08547">
    <property type="entry name" value="CIA30"/>
    <property type="match status" value="1"/>
</dbReference>
<evidence type="ECO:0000313" key="3">
    <source>
        <dbReference type="EMBL" id="MCL1103848.1"/>
    </source>
</evidence>
<comment type="caution">
    <text evidence="3">The sequence shown here is derived from an EMBL/GenBank/DDBJ whole genome shotgun (WGS) entry which is preliminary data.</text>
</comment>
<name>A0A9X1Z2P3_9GAMM</name>
<gene>
    <name evidence="3" type="ORF">L2749_00995</name>
</gene>
<dbReference type="InterPro" id="IPR039131">
    <property type="entry name" value="NDUFAF1"/>
</dbReference>
<reference evidence="3" key="1">
    <citation type="submission" date="2022-01" db="EMBL/GenBank/DDBJ databases">
        <title>Whole genome-based taxonomy of the Shewanellaceae.</title>
        <authorList>
            <person name="Martin-Rodriguez A.J."/>
        </authorList>
    </citation>
    <scope>NUCLEOTIDE SEQUENCE</scope>
    <source>
        <strain evidence="3">DSM 23803</strain>
    </source>
</reference>
<dbReference type="PANTHER" id="PTHR13194:SF19">
    <property type="entry name" value="NAD(P)-BINDING ROSSMANN-FOLD SUPERFAMILY PROTEIN"/>
    <property type="match status" value="1"/>
</dbReference>
<protein>
    <submittedName>
        <fullName evidence="3">CIA30 family protein</fullName>
    </submittedName>
</protein>
<dbReference type="RefSeq" id="WP_188923393.1">
    <property type="nucleotide sequence ID" value="NZ_BMQI01000001.1"/>
</dbReference>
<evidence type="ECO:0000259" key="2">
    <source>
        <dbReference type="Pfam" id="PF08547"/>
    </source>
</evidence>
<keyword evidence="4" id="KW-1185">Reference proteome</keyword>
<comment type="similarity">
    <text evidence="1">Belongs to the CIA30 family.</text>
</comment>
<dbReference type="AlphaFoldDB" id="A0A9X1Z2P3"/>
<sequence length="200" mass="22090">MMLAFNTDKLLKFGLINGVIVAALLINPAYSASEDNMLFRFANEDHFEGWQINNDTVMGGVSQSQIKQNKQQDLLFTGNVSLDNNGGFASTESRFTHQISAASSLTIAVKGDGKVYQLRLKTPQLSYGEAYVANFTTQADTLTEHTFTAADFTVSFRGRVVSNAPELNLLDIERVGFLVAQKQQGPFAIELHSIEFENKK</sequence>
<dbReference type="InterPro" id="IPR013857">
    <property type="entry name" value="NADH-UbQ_OxRdtase-assoc_prot30"/>
</dbReference>
<dbReference type="InterPro" id="IPR008979">
    <property type="entry name" value="Galactose-bd-like_sf"/>
</dbReference>
<proteinExistence type="inferred from homology"/>
<dbReference type="Proteomes" id="UP001139408">
    <property type="component" value="Unassembled WGS sequence"/>
</dbReference>
<dbReference type="SUPFAM" id="SSF49785">
    <property type="entry name" value="Galactose-binding domain-like"/>
    <property type="match status" value="1"/>
</dbReference>
<dbReference type="EMBL" id="JAKILJ010000001">
    <property type="protein sequence ID" value="MCL1103848.1"/>
    <property type="molecule type" value="Genomic_DNA"/>
</dbReference>
<accession>A0A9X1Z2P3</accession>
<dbReference type="PANTHER" id="PTHR13194">
    <property type="entry name" value="COMPLEX I INTERMEDIATE-ASSOCIATED PROTEIN 30"/>
    <property type="match status" value="1"/>
</dbReference>
<evidence type="ECO:0000313" key="4">
    <source>
        <dbReference type="Proteomes" id="UP001139408"/>
    </source>
</evidence>